<evidence type="ECO:0000313" key="3">
    <source>
        <dbReference type="Proteomes" id="UP001430065"/>
    </source>
</evidence>
<dbReference type="EMBL" id="JADIKC010000001">
    <property type="protein sequence ID" value="MBM7119779.1"/>
    <property type="molecule type" value="Genomic_DNA"/>
</dbReference>
<dbReference type="Gene3D" id="3.10.180.10">
    <property type="entry name" value="2,3-Dihydroxybiphenyl 1,2-Dioxygenase, domain 1"/>
    <property type="match status" value="1"/>
</dbReference>
<gene>
    <name evidence="2" type="ORF">ISP20_01290</name>
</gene>
<dbReference type="Pfam" id="PF06983">
    <property type="entry name" value="3-dmu-9_3-mt"/>
    <property type="match status" value="1"/>
</dbReference>
<dbReference type="InterPro" id="IPR028973">
    <property type="entry name" value="PhnB-like"/>
</dbReference>
<organism evidence="2 3">
    <name type="scientific">Dyella kyungheensis</name>
    <dbReference type="NCBI Taxonomy" id="1242174"/>
    <lineage>
        <taxon>Bacteria</taxon>
        <taxon>Pseudomonadati</taxon>
        <taxon>Pseudomonadota</taxon>
        <taxon>Gammaproteobacteria</taxon>
        <taxon>Lysobacterales</taxon>
        <taxon>Rhodanobacteraceae</taxon>
        <taxon>Dyella</taxon>
    </lineage>
</organism>
<dbReference type="PANTHER" id="PTHR33990:SF1">
    <property type="entry name" value="PROTEIN YJDN"/>
    <property type="match status" value="1"/>
</dbReference>
<evidence type="ECO:0000259" key="1">
    <source>
        <dbReference type="Pfam" id="PF06983"/>
    </source>
</evidence>
<accession>A0ABS2JMH5</accession>
<dbReference type="CDD" id="cd06588">
    <property type="entry name" value="PhnB_like"/>
    <property type="match status" value="1"/>
</dbReference>
<evidence type="ECO:0000313" key="2">
    <source>
        <dbReference type="EMBL" id="MBM7119779.1"/>
    </source>
</evidence>
<comment type="caution">
    <text evidence="2">The sequence shown here is derived from an EMBL/GenBank/DDBJ whole genome shotgun (WGS) entry which is preliminary data.</text>
</comment>
<reference evidence="2 3" key="1">
    <citation type="submission" date="2020-10" db="EMBL/GenBank/DDBJ databases">
        <title>Phylogeny of dyella-like bacteria.</title>
        <authorList>
            <person name="Fu J."/>
        </authorList>
    </citation>
    <scope>NUCLEOTIDE SEQUENCE [LARGE SCALE GENOMIC DNA]</scope>
    <source>
        <strain evidence="2 3">THG-B117</strain>
    </source>
</reference>
<keyword evidence="3" id="KW-1185">Reference proteome</keyword>
<dbReference type="Proteomes" id="UP001430065">
    <property type="component" value="Unassembled WGS sequence"/>
</dbReference>
<dbReference type="RefSeq" id="WP_204634244.1">
    <property type="nucleotide sequence ID" value="NZ_CP183983.1"/>
</dbReference>
<sequence>MQFIPYLDFDGQAREAFDFYAKAFQGKITARMTYGESPMAAQMPPETHGRVMHSKLETPGSGILMGADGPPHSASTKGCVNVTVDDPAEAERVFKALSEGGKVDMPIDETFWAHRFGMLTDRYGKSWMVNCLKTPGA</sequence>
<protein>
    <submittedName>
        <fullName evidence="2">VOC family protein</fullName>
    </submittedName>
</protein>
<dbReference type="PANTHER" id="PTHR33990">
    <property type="entry name" value="PROTEIN YJDN-RELATED"/>
    <property type="match status" value="1"/>
</dbReference>
<proteinExistence type="predicted"/>
<dbReference type="InterPro" id="IPR029068">
    <property type="entry name" value="Glyas_Bleomycin-R_OHBP_Dase"/>
</dbReference>
<name>A0ABS2JMH5_9GAMM</name>
<feature type="domain" description="PhnB-like" evidence="1">
    <location>
        <begin position="2"/>
        <end position="129"/>
    </location>
</feature>
<dbReference type="SUPFAM" id="SSF54593">
    <property type="entry name" value="Glyoxalase/Bleomycin resistance protein/Dihydroxybiphenyl dioxygenase"/>
    <property type="match status" value="1"/>
</dbReference>